<name>A0ABV8J637_9ACTN</name>
<comment type="caution">
    <text evidence="2">The sequence shown here is derived from an EMBL/GenBank/DDBJ whole genome shotgun (WGS) entry which is preliminary data.</text>
</comment>
<evidence type="ECO:0000313" key="2">
    <source>
        <dbReference type="EMBL" id="MFC4070946.1"/>
    </source>
</evidence>
<sequence>MSRTGSVKGLPGPPAAADLDAARADGWPVHTTEQWTDREIVDRAVSLVAALDERAVLAAFVAGLGSAPRGRQTVVSYGWARFLAGAGDVPDCGLGPVSDLDVTHELVRLALGWSWNELPAHYLPDLEAAAGEGLPAPDDEDRARLRSLLDLCRAQPAGTTPGALEKAMARARIVPATDKYQRYGILIGLAEIGVLRGAALPPSWDRFVPVAERHVASRTQRGSIRSDITLPLAAWRGGVDEDRAALLLAA</sequence>
<dbReference type="RefSeq" id="WP_378071820.1">
    <property type="nucleotide sequence ID" value="NZ_JBHSBL010000026.1"/>
</dbReference>
<reference evidence="3" key="1">
    <citation type="journal article" date="2019" name="Int. J. Syst. Evol. Microbiol.">
        <title>The Global Catalogue of Microorganisms (GCM) 10K type strain sequencing project: providing services to taxonomists for standard genome sequencing and annotation.</title>
        <authorList>
            <consortium name="The Broad Institute Genomics Platform"/>
            <consortium name="The Broad Institute Genome Sequencing Center for Infectious Disease"/>
            <person name="Wu L."/>
            <person name="Ma J."/>
        </authorList>
    </citation>
    <scope>NUCLEOTIDE SEQUENCE [LARGE SCALE GENOMIC DNA]</scope>
    <source>
        <strain evidence="3">TBRC 5832</strain>
    </source>
</reference>
<feature type="region of interest" description="Disordered" evidence="1">
    <location>
        <begin position="1"/>
        <end position="23"/>
    </location>
</feature>
<dbReference type="Proteomes" id="UP001595867">
    <property type="component" value="Unassembled WGS sequence"/>
</dbReference>
<dbReference type="EMBL" id="JBHSBL010000026">
    <property type="protein sequence ID" value="MFC4070946.1"/>
    <property type="molecule type" value="Genomic_DNA"/>
</dbReference>
<evidence type="ECO:0000256" key="1">
    <source>
        <dbReference type="SAM" id="MobiDB-lite"/>
    </source>
</evidence>
<protein>
    <submittedName>
        <fullName evidence="2">Uncharacterized protein</fullName>
    </submittedName>
</protein>
<accession>A0ABV8J637</accession>
<organism evidence="2 3">
    <name type="scientific">Actinoplanes subglobosus</name>
    <dbReference type="NCBI Taxonomy" id="1547892"/>
    <lineage>
        <taxon>Bacteria</taxon>
        <taxon>Bacillati</taxon>
        <taxon>Actinomycetota</taxon>
        <taxon>Actinomycetes</taxon>
        <taxon>Micromonosporales</taxon>
        <taxon>Micromonosporaceae</taxon>
        <taxon>Actinoplanes</taxon>
    </lineage>
</organism>
<gene>
    <name evidence="2" type="ORF">ACFO0C_38965</name>
</gene>
<evidence type="ECO:0000313" key="3">
    <source>
        <dbReference type="Proteomes" id="UP001595867"/>
    </source>
</evidence>
<keyword evidence="3" id="KW-1185">Reference proteome</keyword>
<proteinExistence type="predicted"/>